<dbReference type="EMBL" id="KQ947435">
    <property type="protein sequence ID" value="KUJ08558.1"/>
    <property type="molecule type" value="Genomic_DNA"/>
</dbReference>
<organism evidence="1 2">
    <name type="scientific">Mollisia scopiformis</name>
    <name type="common">Conifer needle endophyte fungus</name>
    <name type="synonym">Phialocephala scopiformis</name>
    <dbReference type="NCBI Taxonomy" id="149040"/>
    <lineage>
        <taxon>Eukaryota</taxon>
        <taxon>Fungi</taxon>
        <taxon>Dikarya</taxon>
        <taxon>Ascomycota</taxon>
        <taxon>Pezizomycotina</taxon>
        <taxon>Leotiomycetes</taxon>
        <taxon>Helotiales</taxon>
        <taxon>Mollisiaceae</taxon>
        <taxon>Mollisia</taxon>
    </lineage>
</organism>
<proteinExistence type="predicted"/>
<dbReference type="GeneID" id="28825931"/>
<evidence type="ECO:0000313" key="1">
    <source>
        <dbReference type="EMBL" id="KUJ08558.1"/>
    </source>
</evidence>
<gene>
    <name evidence="1" type="ORF">LY89DRAFT_690994</name>
</gene>
<evidence type="ECO:0000313" key="2">
    <source>
        <dbReference type="Proteomes" id="UP000070700"/>
    </source>
</evidence>
<dbReference type="AlphaFoldDB" id="A0A132B822"/>
<protein>
    <submittedName>
        <fullName evidence="1">Uncharacterized protein</fullName>
    </submittedName>
</protein>
<dbReference type="Proteomes" id="UP000070700">
    <property type="component" value="Unassembled WGS sequence"/>
</dbReference>
<reference evidence="1 2" key="1">
    <citation type="submission" date="2015-10" db="EMBL/GenBank/DDBJ databases">
        <title>Full genome of DAOMC 229536 Phialocephala scopiformis, a fungal endophyte of spruce producing the potent anti-insectan compound rugulosin.</title>
        <authorList>
            <consortium name="DOE Joint Genome Institute"/>
            <person name="Walker A.K."/>
            <person name="Frasz S.L."/>
            <person name="Seifert K.A."/>
            <person name="Miller J.D."/>
            <person name="Mondo S.J."/>
            <person name="Labutti K."/>
            <person name="Lipzen A."/>
            <person name="Dockter R."/>
            <person name="Kennedy M."/>
            <person name="Grigoriev I.V."/>
            <person name="Spatafora J.W."/>
        </authorList>
    </citation>
    <scope>NUCLEOTIDE SEQUENCE [LARGE SCALE GENOMIC DNA]</scope>
    <source>
        <strain evidence="1 2">CBS 120377</strain>
    </source>
</reference>
<dbReference type="KEGG" id="psco:LY89DRAFT_690994"/>
<accession>A0A132B822</accession>
<keyword evidence="2" id="KW-1185">Reference proteome</keyword>
<name>A0A132B822_MOLSC</name>
<dbReference type="RefSeq" id="XP_018062913.1">
    <property type="nucleotide sequence ID" value="XM_018216205.1"/>
</dbReference>
<sequence length="220" mass="24866">MSRFSLFSFLGQKVGKTYRHSTEHTLGLHRRQDLFMKRVLSVIYQDCKVSREVYSPPTVKRGKSAHRSTSVTKGIPFQKTLRSQRPVKTSLLHRVSLSMAIAEPLQGSYMISFKNGPLFVPSVLASSSSTRQPFSRIAASGDPRLAAYLPQRPLKLLRRRIQHRIREGRSQLEHCICCCCGASFQKLDTYDEMPYGVGTRGKAGLDVVRVGVGMKFRSRF</sequence>
<dbReference type="InParanoid" id="A0A132B822"/>